<evidence type="ECO:0000313" key="7">
    <source>
        <dbReference type="WBParaSite" id="TTAC_0000386801-mRNA-1"/>
    </source>
</evidence>
<feature type="domain" description="ARID" evidence="4">
    <location>
        <begin position="1"/>
        <end position="78"/>
    </location>
</feature>
<dbReference type="Pfam" id="PF01388">
    <property type="entry name" value="ARID"/>
    <property type="match status" value="1"/>
</dbReference>
<organism evidence="7">
    <name type="scientific">Hydatigena taeniaeformis</name>
    <name type="common">Feline tapeworm</name>
    <name type="synonym">Taenia taeniaeformis</name>
    <dbReference type="NCBI Taxonomy" id="6205"/>
    <lineage>
        <taxon>Eukaryota</taxon>
        <taxon>Metazoa</taxon>
        <taxon>Spiralia</taxon>
        <taxon>Lophotrochozoa</taxon>
        <taxon>Platyhelminthes</taxon>
        <taxon>Cestoda</taxon>
        <taxon>Eucestoda</taxon>
        <taxon>Cyclophyllidea</taxon>
        <taxon>Taeniidae</taxon>
        <taxon>Hydatigera</taxon>
    </lineage>
</organism>
<dbReference type="InterPro" id="IPR052406">
    <property type="entry name" value="Chromatin_Remodeling_Comp"/>
</dbReference>
<evidence type="ECO:0000313" key="6">
    <source>
        <dbReference type="Proteomes" id="UP000274429"/>
    </source>
</evidence>
<name>A0A0R3WSX8_HYDTA</name>
<reference evidence="7" key="1">
    <citation type="submission" date="2017-02" db="UniProtKB">
        <authorList>
            <consortium name="WormBaseParasite"/>
        </authorList>
    </citation>
    <scope>IDENTIFICATION</scope>
</reference>
<gene>
    <name evidence="5" type="ORF">TTAC_LOCUS3853</name>
</gene>
<dbReference type="SMART" id="SM01014">
    <property type="entry name" value="ARID"/>
    <property type="match status" value="1"/>
</dbReference>
<keyword evidence="3" id="KW-0539">Nucleus</keyword>
<evidence type="ECO:0000256" key="2">
    <source>
        <dbReference type="ARBA" id="ARBA00023163"/>
    </source>
</evidence>
<proteinExistence type="predicted"/>
<keyword evidence="2" id="KW-0804">Transcription</keyword>
<keyword evidence="6" id="KW-1185">Reference proteome</keyword>
<accession>A0A0R3WSX8</accession>
<dbReference type="EMBL" id="UYWX01003159">
    <property type="protein sequence ID" value="VDM23571.1"/>
    <property type="molecule type" value="Genomic_DNA"/>
</dbReference>
<evidence type="ECO:0000256" key="1">
    <source>
        <dbReference type="ARBA" id="ARBA00023015"/>
    </source>
</evidence>
<dbReference type="PROSITE" id="PS51011">
    <property type="entry name" value="ARID"/>
    <property type="match status" value="1"/>
</dbReference>
<dbReference type="SUPFAM" id="SSF46774">
    <property type="entry name" value="ARID-like"/>
    <property type="match status" value="1"/>
</dbReference>
<dbReference type="Proteomes" id="UP000274429">
    <property type="component" value="Unassembled WGS sequence"/>
</dbReference>
<reference evidence="5 6" key="2">
    <citation type="submission" date="2018-11" db="EMBL/GenBank/DDBJ databases">
        <authorList>
            <consortium name="Pathogen Informatics"/>
        </authorList>
    </citation>
    <scope>NUCLEOTIDE SEQUENCE [LARGE SCALE GENOMIC DNA]</scope>
</reference>
<dbReference type="PANTHER" id="PTHR22970:SF14">
    <property type="entry name" value="AT-RICH INTERACTIVE DOMAIN-CONTAINING PROTEIN 2"/>
    <property type="match status" value="1"/>
</dbReference>
<dbReference type="STRING" id="6205.A0A0R3WSX8"/>
<dbReference type="WBParaSite" id="TTAC_0000386801-mRNA-1">
    <property type="protein sequence ID" value="TTAC_0000386801-mRNA-1"/>
    <property type="gene ID" value="TTAC_0000386801"/>
</dbReference>
<dbReference type="AlphaFoldDB" id="A0A0R3WSX8"/>
<protein>
    <submittedName>
        <fullName evidence="7">ARID domain-containing protein</fullName>
    </submittedName>
</protein>
<evidence type="ECO:0000259" key="4">
    <source>
        <dbReference type="PROSITE" id="PS51011"/>
    </source>
</evidence>
<dbReference type="OrthoDB" id="1938591at2759"/>
<dbReference type="CDD" id="cd16100">
    <property type="entry name" value="ARID"/>
    <property type="match status" value="1"/>
</dbReference>
<keyword evidence="1" id="KW-0805">Transcription regulation</keyword>
<dbReference type="InterPro" id="IPR036431">
    <property type="entry name" value="ARID_dom_sf"/>
</dbReference>
<dbReference type="InterPro" id="IPR001606">
    <property type="entry name" value="ARID_dom"/>
</dbReference>
<sequence length="254" mass="28609">MKCRRFHASLPTLRGTTLNLYSLFTSVVKHGGYSKVTEKDLWEAVSKDIGCPSACVNYSVALRRVYCQYLIAFENESYPHLKNDSLWSQIQDEFHENSGDVFTPPSVERMLGIFNPKPAPIHYGMHRSVTHLGFINRDFYPSHRYNQDSRVPSPFDQLPPSQQLEELHSRPHPDNFFGLRHVSVLETAEKSLMSGLPNEVDLSLNSVLFLSAVVHPSPATPLRLSSSRNLLQLMLATVGVYEDGGCCAFLLSLI</sequence>
<dbReference type="PANTHER" id="PTHR22970">
    <property type="entry name" value="AT-RICH INTERACTIVE DOMAIN-CONTAINING PROTEIN 2"/>
    <property type="match status" value="1"/>
</dbReference>
<evidence type="ECO:0000313" key="5">
    <source>
        <dbReference type="EMBL" id="VDM23571.1"/>
    </source>
</evidence>
<dbReference type="Gene3D" id="1.10.150.60">
    <property type="entry name" value="ARID DNA-binding domain"/>
    <property type="match status" value="1"/>
</dbReference>
<dbReference type="SMART" id="SM00501">
    <property type="entry name" value="BRIGHT"/>
    <property type="match status" value="1"/>
</dbReference>
<dbReference type="GO" id="GO:0003677">
    <property type="term" value="F:DNA binding"/>
    <property type="evidence" value="ECO:0007669"/>
    <property type="project" value="InterPro"/>
</dbReference>
<evidence type="ECO:0000256" key="3">
    <source>
        <dbReference type="ARBA" id="ARBA00023242"/>
    </source>
</evidence>